<organism evidence="1 2">
    <name type="scientific">Rangifer tarandus platyrhynchus</name>
    <name type="common">Svalbard reindeer</name>
    <dbReference type="NCBI Taxonomy" id="3082113"/>
    <lineage>
        <taxon>Eukaryota</taxon>
        <taxon>Metazoa</taxon>
        <taxon>Chordata</taxon>
        <taxon>Craniata</taxon>
        <taxon>Vertebrata</taxon>
        <taxon>Euteleostomi</taxon>
        <taxon>Mammalia</taxon>
        <taxon>Eutheria</taxon>
        <taxon>Laurasiatheria</taxon>
        <taxon>Artiodactyla</taxon>
        <taxon>Ruminantia</taxon>
        <taxon>Pecora</taxon>
        <taxon>Cervidae</taxon>
        <taxon>Odocoileinae</taxon>
        <taxon>Rangifer</taxon>
    </lineage>
</organism>
<accession>A0AC59Z0G4</accession>
<reference evidence="1" key="1">
    <citation type="submission" date="2023-05" db="EMBL/GenBank/DDBJ databases">
        <authorList>
            <consortium name="ELIXIR-Norway"/>
        </authorList>
    </citation>
    <scope>NUCLEOTIDE SEQUENCE</scope>
</reference>
<name>A0AC59Z0G4_RANTA</name>
<reference evidence="1" key="2">
    <citation type="submission" date="2025-03" db="EMBL/GenBank/DDBJ databases">
        <authorList>
            <consortium name="ELIXIR-Norway"/>
            <consortium name="Elixir Norway"/>
        </authorList>
    </citation>
    <scope>NUCLEOTIDE SEQUENCE</scope>
</reference>
<gene>
    <name evidence="1" type="ORF">MRATA1EN22A_LOCUS12507</name>
</gene>
<dbReference type="EMBL" id="OX596105">
    <property type="protein sequence ID" value="CAN0130751.1"/>
    <property type="molecule type" value="Genomic_DNA"/>
</dbReference>
<sequence length="173" mass="18222">MGVWRAEGSDSSSPGSGSLGQLGLFDGQVPGGLSQAPSFLHCWVLAGWHSSPPENASQRVQVPRSQCPEGRLLTTQTRRHAGTRRPNLGGPTLVTTPPPPAAHPPGWLGHHSRRLPSVPSPAMRLSTRWQRRLPDVVSLPTSPASTSCPPRTRIQDAGVTSPTSVAASLVLSA</sequence>
<proteinExistence type="predicted"/>
<dbReference type="Proteomes" id="UP001162501">
    <property type="component" value="Chromosome 21"/>
</dbReference>
<evidence type="ECO:0000313" key="1">
    <source>
        <dbReference type="EMBL" id="CAN0130751.1"/>
    </source>
</evidence>
<evidence type="ECO:0000313" key="2">
    <source>
        <dbReference type="Proteomes" id="UP001162501"/>
    </source>
</evidence>
<protein>
    <submittedName>
        <fullName evidence="1">Uncharacterized protein</fullName>
    </submittedName>
</protein>